<dbReference type="Pfam" id="PF08808">
    <property type="entry name" value="RES"/>
    <property type="match status" value="1"/>
</dbReference>
<reference evidence="2 3" key="1">
    <citation type="submission" date="2019-09" db="EMBL/GenBank/DDBJ databases">
        <title>Paraburkholderia podalyriae sp. nov., A South African Podalyria-associated rhizobium.</title>
        <authorList>
            <person name="Mavima L."/>
            <person name="Beukes C.W."/>
            <person name="Palmer M."/>
            <person name="De Meyer S.E."/>
            <person name="James E.K."/>
            <person name="Maluk M."/>
            <person name="Avontuur J.R."/>
            <person name="Chan W.Y."/>
            <person name="Venter S.N."/>
            <person name="Steenkamp E.T."/>
        </authorList>
    </citation>
    <scope>NUCLEOTIDE SEQUENCE [LARGE SCALE GENOMIC DNA]</scope>
    <source>
        <strain evidence="2 3">WC7.3b</strain>
    </source>
</reference>
<sequence>MSEHKQSEVERLLRVGERVPTTAPILQALRGQHYTYEADRVFVRAVTDPKYIPTASPFMSGRFGPAPETAGADQRLPFTWLYLGMDSLVAAWEGRLVLNNRGPGTGFHITRRAEEDGVLAYIRFTRPLRLWNLGEDHSSRLGVHDMISEGDCAACQLFGERLREAMLTMPSADRPDGFVYPSRRVKGYPALALADWAGTELFEHAKVVITRFVESEIYARFRDDSMRTDPPARDAP</sequence>
<evidence type="ECO:0000259" key="1">
    <source>
        <dbReference type="Pfam" id="PF08808"/>
    </source>
</evidence>
<organism evidence="2 3">
    <name type="scientific">Paraburkholderia podalyriae</name>
    <dbReference type="NCBI Taxonomy" id="1938811"/>
    <lineage>
        <taxon>Bacteria</taxon>
        <taxon>Pseudomonadati</taxon>
        <taxon>Pseudomonadota</taxon>
        <taxon>Betaproteobacteria</taxon>
        <taxon>Burkholderiales</taxon>
        <taxon>Burkholderiaceae</taxon>
        <taxon>Paraburkholderia</taxon>
    </lineage>
</organism>
<keyword evidence="3" id="KW-1185">Reference proteome</keyword>
<dbReference type="EMBL" id="VZQQ01000033">
    <property type="protein sequence ID" value="MBC8750460.1"/>
    <property type="molecule type" value="Genomic_DNA"/>
</dbReference>
<gene>
    <name evidence="2" type="ORF">F6X42_28895</name>
</gene>
<name>A0ABR7PW07_9BURK</name>
<dbReference type="InterPro" id="IPR014914">
    <property type="entry name" value="RES_dom"/>
</dbReference>
<accession>A0ABR7PW07</accession>
<feature type="domain" description="RES" evidence="1">
    <location>
        <begin position="44"/>
        <end position="206"/>
    </location>
</feature>
<evidence type="ECO:0000313" key="3">
    <source>
        <dbReference type="Proteomes" id="UP000736373"/>
    </source>
</evidence>
<protein>
    <submittedName>
        <fullName evidence="2">RES domain-containing protein</fullName>
    </submittedName>
</protein>
<proteinExistence type="predicted"/>
<comment type="caution">
    <text evidence="2">The sequence shown here is derived from an EMBL/GenBank/DDBJ whole genome shotgun (WGS) entry which is preliminary data.</text>
</comment>
<evidence type="ECO:0000313" key="2">
    <source>
        <dbReference type="EMBL" id="MBC8750460.1"/>
    </source>
</evidence>
<dbReference type="Proteomes" id="UP000736373">
    <property type="component" value="Unassembled WGS sequence"/>
</dbReference>